<evidence type="ECO:0000313" key="1">
    <source>
        <dbReference type="EMBL" id="KAL3231680.1"/>
    </source>
</evidence>
<gene>
    <name evidence="1" type="ORF">RNJ44_00215</name>
</gene>
<dbReference type="Gene3D" id="1.10.472.10">
    <property type="entry name" value="Cyclin-like"/>
    <property type="match status" value="1"/>
</dbReference>
<protein>
    <submittedName>
        <fullName evidence="1">PHO85 cyclin PHO80</fullName>
    </submittedName>
</protein>
<accession>A0ABR4NT85</accession>
<dbReference type="Pfam" id="PF08613">
    <property type="entry name" value="Cyclin"/>
    <property type="match status" value="1"/>
</dbReference>
<reference evidence="1 2" key="1">
    <citation type="submission" date="2024-05" db="EMBL/GenBank/DDBJ databases">
        <title>Long read based assembly of the Candida bracarensis genome reveals expanded adhesin content.</title>
        <authorList>
            <person name="Marcet-Houben M."/>
            <person name="Ksiezopolska E."/>
            <person name="Gabaldon T."/>
        </authorList>
    </citation>
    <scope>NUCLEOTIDE SEQUENCE [LARGE SCALE GENOMIC DNA]</scope>
    <source>
        <strain evidence="1 2">CBM6</strain>
    </source>
</reference>
<name>A0ABR4NT85_9SACH</name>
<dbReference type="PANTHER" id="PTHR15615:SF117">
    <property type="entry name" value="PHO85 CYCLIN PHO80"/>
    <property type="match status" value="1"/>
</dbReference>
<dbReference type="SUPFAM" id="SSF47954">
    <property type="entry name" value="Cyclin-like"/>
    <property type="match status" value="1"/>
</dbReference>
<dbReference type="Proteomes" id="UP001623330">
    <property type="component" value="Unassembled WGS sequence"/>
</dbReference>
<dbReference type="InterPro" id="IPR036915">
    <property type="entry name" value="Cyclin-like_sf"/>
</dbReference>
<organism evidence="1 2">
    <name type="scientific">Nakaseomyces bracarensis</name>
    <dbReference type="NCBI Taxonomy" id="273131"/>
    <lineage>
        <taxon>Eukaryota</taxon>
        <taxon>Fungi</taxon>
        <taxon>Dikarya</taxon>
        <taxon>Ascomycota</taxon>
        <taxon>Saccharomycotina</taxon>
        <taxon>Saccharomycetes</taxon>
        <taxon>Saccharomycetales</taxon>
        <taxon>Saccharomycetaceae</taxon>
        <taxon>Nakaseomyces</taxon>
    </lineage>
</organism>
<dbReference type="EMBL" id="JBEVYD010000006">
    <property type="protein sequence ID" value="KAL3231680.1"/>
    <property type="molecule type" value="Genomic_DNA"/>
</dbReference>
<sequence>MNQYDPTIGDTNMDEVYRMQEDRREQDLDDEEEVVTVELPRDFLQCPRAELVALIARMLAFLVEINDMSIQNIQETHELTRFHSKVPPNISIFNYFARLTKYSTLEHSVLLAAVYYIDLLSNVYPAFNLNSLTAHRFILTATTVASKGLCDSFCTNSHYAKVGGVQCNELNVLETEFLKKVNYRILPRDHNISFCKLEIQRNYFILPEVLEMELNPTLRQNYSTLPNAGYNVLTRYYFKIIQLVGNFNRSPDKTKRVNYVLTPYSNTNSFASSTIVNTNVSNSTTNTDNKTDITTTTNTTTTNTTTNNDNNNILNINNDPYSNNSLTGSKRNYEYVRNQADVSGPYETGSLTFNVNVDGEISTPYKKLITEHRKVHNKNVFSKSL</sequence>
<proteinExistence type="predicted"/>
<dbReference type="CDD" id="cd20558">
    <property type="entry name" value="CYCLIN_ScPCL7-like"/>
    <property type="match status" value="1"/>
</dbReference>
<comment type="caution">
    <text evidence="1">The sequence shown here is derived from an EMBL/GenBank/DDBJ whole genome shotgun (WGS) entry which is preliminary data.</text>
</comment>
<dbReference type="PANTHER" id="PTHR15615">
    <property type="match status" value="1"/>
</dbReference>
<evidence type="ECO:0000313" key="2">
    <source>
        <dbReference type="Proteomes" id="UP001623330"/>
    </source>
</evidence>
<keyword evidence="2" id="KW-1185">Reference proteome</keyword>
<dbReference type="InterPro" id="IPR013922">
    <property type="entry name" value="Cyclin_PHO80-like"/>
</dbReference>